<reference evidence="2" key="1">
    <citation type="submission" date="2014-12" db="EMBL/GenBank/DDBJ databases">
        <title>Insight into the proteome of Arion vulgaris.</title>
        <authorList>
            <person name="Aradska J."/>
            <person name="Bulat T."/>
            <person name="Smidak R."/>
            <person name="Sarate P."/>
            <person name="Gangsoo J."/>
            <person name="Sialana F."/>
            <person name="Bilban M."/>
            <person name="Lubec G."/>
        </authorList>
    </citation>
    <scope>NUCLEOTIDE SEQUENCE</scope>
    <source>
        <tissue evidence="2">Skin</tissue>
    </source>
</reference>
<name>A0A0B6ZXX8_9EUPU</name>
<gene>
    <name evidence="2" type="primary">ORF83614</name>
</gene>
<feature type="region of interest" description="Disordered" evidence="1">
    <location>
        <begin position="27"/>
        <end position="51"/>
    </location>
</feature>
<protein>
    <submittedName>
        <fullName evidence="2">Uncharacterized protein</fullName>
    </submittedName>
</protein>
<dbReference type="AlphaFoldDB" id="A0A0B6ZXX8"/>
<evidence type="ECO:0000313" key="2">
    <source>
        <dbReference type="EMBL" id="CEK72711.1"/>
    </source>
</evidence>
<sequence length="51" mass="5881">MIVAKARESQVEKTWWITQVMSQATKHPGQAITKKKKGQVNDIVKNRRCND</sequence>
<accession>A0A0B6ZXX8</accession>
<organism evidence="2">
    <name type="scientific">Arion vulgaris</name>
    <dbReference type="NCBI Taxonomy" id="1028688"/>
    <lineage>
        <taxon>Eukaryota</taxon>
        <taxon>Metazoa</taxon>
        <taxon>Spiralia</taxon>
        <taxon>Lophotrochozoa</taxon>
        <taxon>Mollusca</taxon>
        <taxon>Gastropoda</taxon>
        <taxon>Heterobranchia</taxon>
        <taxon>Euthyneura</taxon>
        <taxon>Panpulmonata</taxon>
        <taxon>Eupulmonata</taxon>
        <taxon>Stylommatophora</taxon>
        <taxon>Helicina</taxon>
        <taxon>Arionoidea</taxon>
        <taxon>Arionidae</taxon>
        <taxon>Arion</taxon>
    </lineage>
</organism>
<evidence type="ECO:0000256" key="1">
    <source>
        <dbReference type="SAM" id="MobiDB-lite"/>
    </source>
</evidence>
<proteinExistence type="predicted"/>
<dbReference type="EMBL" id="HACG01025846">
    <property type="protein sequence ID" value="CEK72711.1"/>
    <property type="molecule type" value="Transcribed_RNA"/>
</dbReference>